<keyword evidence="3" id="KW-1185">Reference proteome</keyword>
<organism evidence="2 3">
    <name type="scientific">Apiospora rasikravindrae</name>
    <dbReference type="NCBI Taxonomy" id="990691"/>
    <lineage>
        <taxon>Eukaryota</taxon>
        <taxon>Fungi</taxon>
        <taxon>Dikarya</taxon>
        <taxon>Ascomycota</taxon>
        <taxon>Pezizomycotina</taxon>
        <taxon>Sordariomycetes</taxon>
        <taxon>Xylariomycetidae</taxon>
        <taxon>Amphisphaeriales</taxon>
        <taxon>Apiosporaceae</taxon>
        <taxon>Apiospora</taxon>
    </lineage>
</organism>
<dbReference type="Proteomes" id="UP001444661">
    <property type="component" value="Unassembled WGS sequence"/>
</dbReference>
<reference evidence="2 3" key="1">
    <citation type="submission" date="2023-01" db="EMBL/GenBank/DDBJ databases">
        <title>Analysis of 21 Apiospora genomes using comparative genomics revels a genus with tremendous synthesis potential of carbohydrate active enzymes and secondary metabolites.</title>
        <authorList>
            <person name="Sorensen T."/>
        </authorList>
    </citation>
    <scope>NUCLEOTIDE SEQUENCE [LARGE SCALE GENOMIC DNA]</scope>
    <source>
        <strain evidence="2 3">CBS 33761</strain>
    </source>
</reference>
<feature type="region of interest" description="Disordered" evidence="1">
    <location>
        <begin position="75"/>
        <end position="95"/>
    </location>
</feature>
<name>A0ABR1RR98_9PEZI</name>
<proteinExistence type="predicted"/>
<evidence type="ECO:0000313" key="3">
    <source>
        <dbReference type="Proteomes" id="UP001444661"/>
    </source>
</evidence>
<protein>
    <submittedName>
        <fullName evidence="2">Uncharacterized protein</fullName>
    </submittedName>
</protein>
<gene>
    <name evidence="2" type="ORF">PG993_015263</name>
</gene>
<accession>A0ABR1RR98</accession>
<dbReference type="EMBL" id="JAQQWK010000014">
    <property type="protein sequence ID" value="KAK8017074.1"/>
    <property type="molecule type" value="Genomic_DNA"/>
</dbReference>
<comment type="caution">
    <text evidence="2">The sequence shown here is derived from an EMBL/GenBank/DDBJ whole genome shotgun (WGS) entry which is preliminary data.</text>
</comment>
<evidence type="ECO:0000313" key="2">
    <source>
        <dbReference type="EMBL" id="KAK8017074.1"/>
    </source>
</evidence>
<sequence length="120" mass="13094">MHFGQDHLDAQLLQPGDVGWPVGVHGNATGRRGASLGQDVGERHLVDALGIAEDESMASRERLVERRVVGPGELVGSEVHVPTDEGDPPRRRRRPGRRLDCWSCRLEKLGVGLEKWGACG</sequence>
<evidence type="ECO:0000256" key="1">
    <source>
        <dbReference type="SAM" id="MobiDB-lite"/>
    </source>
</evidence>